<dbReference type="InterPro" id="IPR023214">
    <property type="entry name" value="HAD_sf"/>
</dbReference>
<evidence type="ECO:0000256" key="4">
    <source>
        <dbReference type="ARBA" id="ARBA00022842"/>
    </source>
</evidence>
<protein>
    <recommendedName>
        <fullName evidence="11">Rab-GAP TBC domain-containing protein</fullName>
    </recommendedName>
</protein>
<accession>A0A6A3XNH5</accession>
<dbReference type="InterPro" id="IPR008380">
    <property type="entry name" value="HAD-SF_hydro_IG_5-nucl"/>
</dbReference>
<feature type="domain" description="Helicase-associated" evidence="8">
    <location>
        <begin position="108"/>
        <end position="179"/>
    </location>
</feature>
<evidence type="ECO:0000313" key="9">
    <source>
        <dbReference type="EMBL" id="KAE9204400.1"/>
    </source>
</evidence>
<feature type="compositionally biased region" description="Polar residues" evidence="5">
    <location>
        <begin position="517"/>
        <end position="527"/>
    </location>
</feature>
<evidence type="ECO:0000256" key="1">
    <source>
        <dbReference type="ARBA" id="ARBA00009589"/>
    </source>
</evidence>
<dbReference type="InterPro" id="IPR005114">
    <property type="entry name" value="Helicase_assoc"/>
</dbReference>
<dbReference type="Pfam" id="PF05761">
    <property type="entry name" value="5_nucleotid"/>
    <property type="match status" value="1"/>
</dbReference>
<dbReference type="Pfam" id="PF03457">
    <property type="entry name" value="HA"/>
    <property type="match status" value="1"/>
</dbReference>
<evidence type="ECO:0000259" key="7">
    <source>
        <dbReference type="Pfam" id="PF00566"/>
    </source>
</evidence>
<comment type="caution">
    <text evidence="9">The sequence shown here is derived from an EMBL/GenBank/DDBJ whole genome shotgun (WGS) entry which is preliminary data.</text>
</comment>
<dbReference type="SUPFAM" id="SSF56784">
    <property type="entry name" value="HAD-like"/>
    <property type="match status" value="1"/>
</dbReference>
<evidence type="ECO:0000313" key="10">
    <source>
        <dbReference type="Proteomes" id="UP000440367"/>
    </source>
</evidence>
<keyword evidence="6" id="KW-0812">Transmembrane</keyword>
<dbReference type="AlphaFoldDB" id="A0A6A3XNH5"/>
<keyword evidence="6" id="KW-1133">Transmembrane helix</keyword>
<keyword evidence="2" id="KW-0479">Metal-binding</keyword>
<dbReference type="SUPFAM" id="SSF47923">
    <property type="entry name" value="Ypt/Rab-GAP domain of gyp1p"/>
    <property type="match status" value="1"/>
</dbReference>
<dbReference type="InterPro" id="IPR000195">
    <property type="entry name" value="Rab-GAP-TBC_dom"/>
</dbReference>
<proteinExistence type="inferred from homology"/>
<name>A0A6A3XNH5_9STRA</name>
<evidence type="ECO:0000256" key="3">
    <source>
        <dbReference type="ARBA" id="ARBA00022801"/>
    </source>
</evidence>
<feature type="region of interest" description="Disordered" evidence="5">
    <location>
        <begin position="517"/>
        <end position="545"/>
    </location>
</feature>
<dbReference type="PANTHER" id="PTHR37066">
    <property type="entry name" value="HELICASE-ASSOCIATED"/>
    <property type="match status" value="1"/>
</dbReference>
<feature type="transmembrane region" description="Helical" evidence="6">
    <location>
        <begin position="676"/>
        <end position="695"/>
    </location>
</feature>
<dbReference type="InterPro" id="IPR036412">
    <property type="entry name" value="HAD-like_sf"/>
</dbReference>
<dbReference type="Gene3D" id="1.10.472.80">
    <property type="entry name" value="Ypt/Rab-GAP domain of gyp1p, domain 3"/>
    <property type="match status" value="1"/>
</dbReference>
<keyword evidence="3" id="KW-0378">Hydrolase</keyword>
<keyword evidence="4" id="KW-0460">Magnesium</keyword>
<feature type="transmembrane region" description="Helical" evidence="6">
    <location>
        <begin position="651"/>
        <end position="669"/>
    </location>
</feature>
<evidence type="ECO:0008006" key="11">
    <source>
        <dbReference type="Google" id="ProtNLM"/>
    </source>
</evidence>
<evidence type="ECO:0000256" key="2">
    <source>
        <dbReference type="ARBA" id="ARBA00022723"/>
    </source>
</evidence>
<evidence type="ECO:0000259" key="8">
    <source>
        <dbReference type="Pfam" id="PF03457"/>
    </source>
</evidence>
<dbReference type="Proteomes" id="UP000440367">
    <property type="component" value="Unassembled WGS sequence"/>
</dbReference>
<sequence>MQQVVLGARRFLSSRRRPEPFSSLSAALRVFHEQNDHFLVPYTFQVPQNEPQNAATSQWPEDTRGLNLGREIRKFVDTSSHKMSPEIEETRRQLDAVGFPKIHDWKRFQWDQVSLSALKTYKKIEGDLLVRRSFVVPQGDPQWMRPTWGLKLGSHVEYLRRKREVLAEYQIQDLDDIGFVWVVADYNWDVMFMPALRQYQEFYGHCDVPQKFVVGEDEDEGHVWPKGLRGFRLGAMVNRIRAISAFSKYVDRDRKELEELGFYLNTNDQKWEETILPAFETYHRVYGDCSIPTLFVVPEEGPWPQSTWGIRLGYIAQNIRNRGDFFRQVARDFDKLDHIGFVWNLTAAKWEHGVLPALTTYVLAFGNADVPADFVVPSEDPWPEASRGLKLGELATNPVRRKRFADFIEIDRVQLNALGFFWSAVLDDDISEMAADGARQSSDIQSHKVMLSKRRSLSDDLIIWRGMSAHNVSIQVRQGLSFAMRRRKIWLEIVDVEVQKKTKSIIGQNFEFSTRRMTMSSHGSGASSKLPEVEGVTSEDDTSFPQISQDTRVPEIIEAMIAGLPIQVNTYNNIIIKQLCLIIASELRANAEAGKVLSFILYRDQVPSNRRPCIPTGTESYAIYTDVFESCIQLCDPSIYKHMLSIGVDRYVVWMLFQVFISDTLPLVLRVRFLDLVLVRGCVALVSAMLAYLAWRKEALLQTRTSTEFVACIKQPHADWLTNDKLEAFWTKCVSMHTQAFLDLYMENITRMRLKAVTIARQRDIYEPLVNQHQRDIFHHSHYSWIGFDVDHTLVEYRLPYLLRTSFTQATKELQKNFAGLRTVPPAEWLPSIAQRGIVVDTTRGNFLHLGEDGSIQRAYHGSHEISYYSVSVLYGNTVTKDDNLCGLLGGSSKLIHLHTAADIIYAPLYAWIVDAFDSGVIVTEELGASLYLVPDIIDQPQGNPNDPFLANKVVYVSLSGFALKAARSFYAGAFWKTITTSPDLLIQPNADIITLLELLKTNLGKQLFILTNGSWTHCNTVMQFAVGRNWMNYFDLVVTEANKEVFFDQFNDAFFSELNVEGVANGESVGGRAPKKVVKTLHRRKIYAHGNVKTLMTFFSENARRPTSTHLTVEKDQRICYFGDHLMQDILLPARFTTMWDLVAIVKEIQNIGQPAEAEEASPCWLTRWIYRGAETASPNLRSSFFFLGPSGSASYFGKKVCAAATLCLPSVGKLAHCDSVLKVGTILQGGRYVPNSELGAIPKRVIAKVRSIDPNSSRAGF</sequence>
<dbReference type="Pfam" id="PF00566">
    <property type="entry name" value="RabGAP-TBC"/>
    <property type="match status" value="1"/>
</dbReference>
<evidence type="ECO:0000256" key="6">
    <source>
        <dbReference type="SAM" id="Phobius"/>
    </source>
</evidence>
<dbReference type="Gene3D" id="3.40.50.1000">
    <property type="entry name" value="HAD superfamily/HAD-like"/>
    <property type="match status" value="1"/>
</dbReference>
<feature type="domain" description="Rab-GAP TBC" evidence="7">
    <location>
        <begin position="619"/>
        <end position="701"/>
    </location>
</feature>
<organism evidence="9 10">
    <name type="scientific">Phytophthora fragariae</name>
    <dbReference type="NCBI Taxonomy" id="53985"/>
    <lineage>
        <taxon>Eukaryota</taxon>
        <taxon>Sar</taxon>
        <taxon>Stramenopiles</taxon>
        <taxon>Oomycota</taxon>
        <taxon>Peronosporomycetes</taxon>
        <taxon>Peronosporales</taxon>
        <taxon>Peronosporaceae</taxon>
        <taxon>Phytophthora</taxon>
    </lineage>
</organism>
<evidence type="ECO:0000256" key="5">
    <source>
        <dbReference type="SAM" id="MobiDB-lite"/>
    </source>
</evidence>
<dbReference type="GO" id="GO:0016787">
    <property type="term" value="F:hydrolase activity"/>
    <property type="evidence" value="ECO:0007669"/>
    <property type="project" value="UniProtKB-KW"/>
</dbReference>
<gene>
    <name evidence="9" type="ORF">PF002_g20643</name>
</gene>
<dbReference type="GO" id="GO:0046872">
    <property type="term" value="F:metal ion binding"/>
    <property type="evidence" value="ECO:0007669"/>
    <property type="project" value="UniProtKB-KW"/>
</dbReference>
<dbReference type="EMBL" id="QXGD01001519">
    <property type="protein sequence ID" value="KAE9204400.1"/>
    <property type="molecule type" value="Genomic_DNA"/>
</dbReference>
<keyword evidence="6" id="KW-0472">Membrane</keyword>
<reference evidence="9 10" key="1">
    <citation type="submission" date="2018-08" db="EMBL/GenBank/DDBJ databases">
        <title>Genomic investigation of the strawberry pathogen Phytophthora fragariae indicates pathogenicity is determined by transcriptional variation in three key races.</title>
        <authorList>
            <person name="Adams T.M."/>
            <person name="Armitage A.D."/>
            <person name="Sobczyk M.K."/>
            <person name="Bates H.J."/>
            <person name="Dunwell J.M."/>
            <person name="Nellist C.F."/>
            <person name="Harrison R.J."/>
        </authorList>
    </citation>
    <scope>NUCLEOTIDE SEQUENCE [LARGE SCALE GENOMIC DNA]</scope>
    <source>
        <strain evidence="9 10">BC-1</strain>
    </source>
</reference>
<dbReference type="PANTHER" id="PTHR37066:SF1">
    <property type="entry name" value="LNS2_PITP DOMAIN-CONTAINING PROTEIN"/>
    <property type="match status" value="1"/>
</dbReference>
<dbReference type="InterPro" id="IPR035969">
    <property type="entry name" value="Rab-GAP_TBC_sf"/>
</dbReference>
<comment type="similarity">
    <text evidence="1">Belongs to the 5'(3')-deoxyribonucleotidase family.</text>
</comment>